<proteinExistence type="inferred from homology"/>
<feature type="domain" description="NAD-dependent epimerase/dehydratase" evidence="2">
    <location>
        <begin position="3"/>
        <end position="232"/>
    </location>
</feature>
<evidence type="ECO:0000259" key="2">
    <source>
        <dbReference type="Pfam" id="PF01370"/>
    </source>
</evidence>
<dbReference type="Pfam" id="PF01370">
    <property type="entry name" value="Epimerase"/>
    <property type="match status" value="1"/>
</dbReference>
<accession>H5SRF2</accession>
<dbReference type="PANTHER" id="PTHR43000">
    <property type="entry name" value="DTDP-D-GLUCOSE 4,6-DEHYDRATASE-RELATED"/>
    <property type="match status" value="1"/>
</dbReference>
<reference evidence="3" key="2">
    <citation type="journal article" date="2012" name="PLoS ONE">
        <title>A Deeply Branching Thermophilic Bacterium with an Ancient Acetyl-CoA Pathway Dominates a Subsurface Ecosystem.</title>
        <authorList>
            <person name="Takami H."/>
            <person name="Noguchi H."/>
            <person name="Takaki Y."/>
            <person name="Uchiyama I."/>
            <person name="Toyoda A."/>
            <person name="Nishi S."/>
            <person name="Chee G.-J."/>
            <person name="Arai W."/>
            <person name="Nunoura T."/>
            <person name="Itoh T."/>
            <person name="Hattori M."/>
            <person name="Takai K."/>
        </authorList>
    </citation>
    <scope>NUCLEOTIDE SEQUENCE</scope>
</reference>
<protein>
    <submittedName>
        <fullName evidence="3">NAD-dependent epimerase/dehydratase</fullName>
    </submittedName>
</protein>
<comment type="similarity">
    <text evidence="1">Belongs to the NAD(P)-dependent epimerase/dehydratase family.</text>
</comment>
<dbReference type="AlphaFoldDB" id="H5SRF2"/>
<dbReference type="InterPro" id="IPR036291">
    <property type="entry name" value="NAD(P)-bd_dom_sf"/>
</dbReference>
<dbReference type="Gene3D" id="3.90.25.10">
    <property type="entry name" value="UDP-galactose 4-epimerase, domain 1"/>
    <property type="match status" value="1"/>
</dbReference>
<gene>
    <name evidence="3" type="ORF">HGMM_OP2C217</name>
</gene>
<reference evidence="3" key="1">
    <citation type="journal article" date="2005" name="Environ. Microbiol.">
        <title>Genetic and functional properties of uncultivated thermophilic crenarchaeotes from a subsurface gold mine as revealed by analysis of genome fragments.</title>
        <authorList>
            <person name="Nunoura T."/>
            <person name="Hirayama H."/>
            <person name="Takami H."/>
            <person name="Oida H."/>
            <person name="Nishi S."/>
            <person name="Shimamura S."/>
            <person name="Suzuki Y."/>
            <person name="Inagaki F."/>
            <person name="Takai K."/>
            <person name="Nealson K.H."/>
            <person name="Horikoshi K."/>
        </authorList>
    </citation>
    <scope>NUCLEOTIDE SEQUENCE</scope>
</reference>
<dbReference type="EMBL" id="AP011801">
    <property type="protein sequence ID" value="BAL58669.1"/>
    <property type="molecule type" value="Genomic_DNA"/>
</dbReference>
<name>H5SRF2_ACEAU</name>
<sequence>MTILVTGGAGFIGSHVVDAYIAQGHNVSVLDNLATGHREFVNPKARFYQIDIADRSAVREVFARERFDLVNHHAAQVDVRVSVADPLLDARTNILGLLTLLEACREFAVKKFIFISSGGVIYGEPEELPVPEDAPKQPISPYGVAKLASEFYLFSAKQTWGLAYIALRYANVYGPRQTPKSEANVISTFSRQLLRGETVTIFGDGRQTRDFVFVRDVVAANLLATEHLEEINRAPARSIDDLAFNVGTGQETSVNELLHRFEKALQKKCDARYAPPRPGELQRNALDISRARRILRFTPTTALDEGLCETVDWVRSSAL</sequence>
<dbReference type="SUPFAM" id="SSF51735">
    <property type="entry name" value="NAD(P)-binding Rossmann-fold domains"/>
    <property type="match status" value="1"/>
</dbReference>
<organism evidence="3">
    <name type="scientific">Acetithermum autotrophicum</name>
    <dbReference type="NCBI Taxonomy" id="1446466"/>
    <lineage>
        <taxon>Bacteria</taxon>
        <taxon>Candidatus Bipolaricaulota</taxon>
        <taxon>Candidatus Acetithermum</taxon>
    </lineage>
</organism>
<evidence type="ECO:0000313" key="3">
    <source>
        <dbReference type="EMBL" id="BAL58669.1"/>
    </source>
</evidence>
<dbReference type="Gene3D" id="3.40.50.720">
    <property type="entry name" value="NAD(P)-binding Rossmann-like Domain"/>
    <property type="match status" value="1"/>
</dbReference>
<evidence type="ECO:0000256" key="1">
    <source>
        <dbReference type="ARBA" id="ARBA00007637"/>
    </source>
</evidence>
<dbReference type="InterPro" id="IPR001509">
    <property type="entry name" value="Epimerase_deHydtase"/>
</dbReference>